<dbReference type="EMBL" id="SZQL01000001">
    <property type="protein sequence ID" value="TKK71637.1"/>
    <property type="molecule type" value="Genomic_DNA"/>
</dbReference>
<dbReference type="Proteomes" id="UP000305848">
    <property type="component" value="Unassembled WGS sequence"/>
</dbReference>
<dbReference type="OrthoDB" id="5515766at2"/>
<organism evidence="1 2">
    <name type="scientific">Ilyomonas limi</name>
    <dbReference type="NCBI Taxonomy" id="2575867"/>
    <lineage>
        <taxon>Bacteria</taxon>
        <taxon>Pseudomonadati</taxon>
        <taxon>Bacteroidota</taxon>
        <taxon>Chitinophagia</taxon>
        <taxon>Chitinophagales</taxon>
        <taxon>Chitinophagaceae</taxon>
        <taxon>Ilyomonas</taxon>
    </lineage>
</organism>
<reference evidence="1 2" key="1">
    <citation type="submission" date="2019-05" db="EMBL/GenBank/DDBJ databases">
        <title>Panacibacter sp. strain 17mud1-8 Genome sequencing and assembly.</title>
        <authorList>
            <person name="Chhetri G."/>
        </authorList>
    </citation>
    <scope>NUCLEOTIDE SEQUENCE [LARGE SCALE GENOMIC DNA]</scope>
    <source>
        <strain evidence="1 2">17mud1-8</strain>
    </source>
</reference>
<gene>
    <name evidence="1" type="ORF">FC093_01025</name>
</gene>
<dbReference type="PANTHER" id="PTHR38471:SF2">
    <property type="entry name" value="FOUR HELIX BUNDLE PROTEIN"/>
    <property type="match status" value="1"/>
</dbReference>
<dbReference type="SUPFAM" id="SSF158446">
    <property type="entry name" value="IVS-encoded protein-like"/>
    <property type="match status" value="1"/>
</dbReference>
<dbReference type="RefSeq" id="WP_137259877.1">
    <property type="nucleotide sequence ID" value="NZ_SZQL01000001.1"/>
</dbReference>
<evidence type="ECO:0000313" key="1">
    <source>
        <dbReference type="EMBL" id="TKK71637.1"/>
    </source>
</evidence>
<comment type="caution">
    <text evidence="1">The sequence shown here is derived from an EMBL/GenBank/DDBJ whole genome shotgun (WGS) entry which is preliminary data.</text>
</comment>
<sequence length="137" mass="15664">MAMIKCFEEIEAWKLARSFYNVIGNVIDSGKFKNNFGLIDQTDRASGSIMDNIAEGFERGSRAGFIVFLGYAKGSAGEVRSQLYRVLDRKYLLQEEFNELYAHIIYISSCIQKFIEYLLTTKISGIRKKKCLVPLQL</sequence>
<proteinExistence type="predicted"/>
<protein>
    <submittedName>
        <fullName evidence="1">Four helix bundle protein</fullName>
    </submittedName>
</protein>
<dbReference type="InterPro" id="IPR036583">
    <property type="entry name" value="23S_rRNA_IVS_sf"/>
</dbReference>
<accession>A0A4U3LCM3</accession>
<keyword evidence="2" id="KW-1185">Reference proteome</keyword>
<dbReference type="Gene3D" id="1.20.1440.60">
    <property type="entry name" value="23S rRNA-intervening sequence"/>
    <property type="match status" value="1"/>
</dbReference>
<dbReference type="PANTHER" id="PTHR38471">
    <property type="entry name" value="FOUR HELIX BUNDLE PROTEIN"/>
    <property type="match status" value="1"/>
</dbReference>
<dbReference type="AlphaFoldDB" id="A0A4U3LCM3"/>
<evidence type="ECO:0000313" key="2">
    <source>
        <dbReference type="Proteomes" id="UP000305848"/>
    </source>
</evidence>
<dbReference type="NCBIfam" id="TIGR02436">
    <property type="entry name" value="four helix bundle protein"/>
    <property type="match status" value="1"/>
</dbReference>
<dbReference type="InterPro" id="IPR012657">
    <property type="entry name" value="23S_rRNA-intervening_sequence"/>
</dbReference>
<dbReference type="Pfam" id="PF05635">
    <property type="entry name" value="23S_rRNA_IVP"/>
    <property type="match status" value="1"/>
</dbReference>
<name>A0A4U3LCM3_9BACT</name>